<organism evidence="2 3">
    <name type="scientific">Stegodyphus mimosarum</name>
    <name type="common">African social velvet spider</name>
    <dbReference type="NCBI Taxonomy" id="407821"/>
    <lineage>
        <taxon>Eukaryota</taxon>
        <taxon>Metazoa</taxon>
        <taxon>Ecdysozoa</taxon>
        <taxon>Arthropoda</taxon>
        <taxon>Chelicerata</taxon>
        <taxon>Arachnida</taxon>
        <taxon>Araneae</taxon>
        <taxon>Araneomorphae</taxon>
        <taxon>Entelegynae</taxon>
        <taxon>Eresoidea</taxon>
        <taxon>Eresidae</taxon>
        <taxon>Stegodyphus</taxon>
    </lineage>
</organism>
<keyword evidence="3" id="KW-1185">Reference proteome</keyword>
<keyword evidence="1" id="KW-0812">Transmembrane</keyword>
<evidence type="ECO:0000313" key="2">
    <source>
        <dbReference type="EMBL" id="KFM71990.1"/>
    </source>
</evidence>
<keyword evidence="1" id="KW-0472">Membrane</keyword>
<dbReference type="OrthoDB" id="422637at2759"/>
<dbReference type="AlphaFoldDB" id="A0A087U3Q1"/>
<name>A0A087U3Q1_STEMI</name>
<proteinExistence type="predicted"/>
<sequence>MDNNTERLNLYDANESVSPETYSFGMVTLRRLWAILKIFFSEHLCTIFIILICLLALLEQYLVYNVGIIPSAFYKVLGDKDLNAFW</sequence>
<evidence type="ECO:0000256" key="1">
    <source>
        <dbReference type="SAM" id="Phobius"/>
    </source>
</evidence>
<dbReference type="Proteomes" id="UP000054359">
    <property type="component" value="Unassembled WGS sequence"/>
</dbReference>
<evidence type="ECO:0000313" key="3">
    <source>
        <dbReference type="Proteomes" id="UP000054359"/>
    </source>
</evidence>
<dbReference type="GO" id="GO:0005524">
    <property type="term" value="F:ATP binding"/>
    <property type="evidence" value="ECO:0007669"/>
    <property type="project" value="UniProtKB-KW"/>
</dbReference>
<accession>A0A087U3Q1</accession>
<keyword evidence="1" id="KW-1133">Transmembrane helix</keyword>
<gene>
    <name evidence="2" type="ORF">X975_02314</name>
</gene>
<reference evidence="2 3" key="1">
    <citation type="submission" date="2013-11" db="EMBL/GenBank/DDBJ databases">
        <title>Genome sequencing of Stegodyphus mimosarum.</title>
        <authorList>
            <person name="Bechsgaard J."/>
        </authorList>
    </citation>
    <scope>NUCLEOTIDE SEQUENCE [LARGE SCALE GENOMIC DNA]</scope>
</reference>
<feature type="transmembrane region" description="Helical" evidence="1">
    <location>
        <begin position="32"/>
        <end position="58"/>
    </location>
</feature>
<keyword evidence="2" id="KW-0067">ATP-binding</keyword>
<feature type="non-terminal residue" evidence="2">
    <location>
        <position position="86"/>
    </location>
</feature>
<dbReference type="EMBL" id="KK118019">
    <property type="protein sequence ID" value="KFM71990.1"/>
    <property type="molecule type" value="Genomic_DNA"/>
</dbReference>
<protein>
    <submittedName>
        <fullName evidence="2">ATP-binding cassette sub-family D member 4</fullName>
    </submittedName>
</protein>
<dbReference type="STRING" id="407821.A0A087U3Q1"/>
<keyword evidence="2" id="KW-0547">Nucleotide-binding</keyword>